<keyword evidence="3" id="KW-1185">Reference proteome</keyword>
<dbReference type="InterPro" id="IPR016166">
    <property type="entry name" value="FAD-bd_PCMH"/>
</dbReference>
<dbReference type="PROSITE" id="PS51387">
    <property type="entry name" value="FAD_PCMH"/>
    <property type="match status" value="1"/>
</dbReference>
<sequence length="479" mass="54902">MHWKNFSTAACRNAFLASTSPTLRLMDFFRFSHLWLIYSLPFEPFSALSSNRCGYRNGFYSSVQQRYIRNLRFKMSSKPYLIFTALHESHIQAAVVCAHSQNLQKKIRSGGHDYEGLSYVAKVPFFILDMFMLRSIHIDMETKTAWVQTGATLGEVVYRIYEKSKTHGFPVGVCPTVGVGFSGGGYGNMMRKYGLSVDNIIDAQIVNVKGKLLDRKSMGENQFWAIRGGGGASIGVVVSYKIKIVRVPKTVTIFRVAKTLDQNAIDIVYQWQHVADKQDNNLFIRLILNVQVNETDSQKTGRATFHALCNETSWAQSVLIFWTKSTLGTANVHDLLNRTQDLVYFKRKSDNLKKPISKDGLEVIWKRLIELQNVALTFNPYGGRMAEILAEESRFPHRAGNLAKIQYAVDWHEAGKEDYYINLTRKLYSYTTHMCPRIQEWHFSTTKILTWVSITTERTVTRKEKFMESSISRVISRGW</sequence>
<comment type="caution">
    <text evidence="2">The sequence shown here is derived from an EMBL/GenBank/DDBJ whole genome shotgun (WGS) entry which is preliminary data.</text>
</comment>
<organism evidence="2 3">
    <name type="scientific">Carya illinoinensis</name>
    <name type="common">Pecan</name>
    <dbReference type="NCBI Taxonomy" id="32201"/>
    <lineage>
        <taxon>Eukaryota</taxon>
        <taxon>Viridiplantae</taxon>
        <taxon>Streptophyta</taxon>
        <taxon>Embryophyta</taxon>
        <taxon>Tracheophyta</taxon>
        <taxon>Spermatophyta</taxon>
        <taxon>Magnoliopsida</taxon>
        <taxon>eudicotyledons</taxon>
        <taxon>Gunneridae</taxon>
        <taxon>Pentapetalae</taxon>
        <taxon>rosids</taxon>
        <taxon>fabids</taxon>
        <taxon>Fagales</taxon>
        <taxon>Juglandaceae</taxon>
        <taxon>Carya</taxon>
    </lineage>
</organism>
<evidence type="ECO:0000259" key="1">
    <source>
        <dbReference type="PROSITE" id="PS51387"/>
    </source>
</evidence>
<dbReference type="Proteomes" id="UP000811609">
    <property type="component" value="Chromosome 9"/>
</dbReference>
<gene>
    <name evidence="2" type="ORF">CIPAW_09G144700</name>
</gene>
<feature type="domain" description="FAD-binding PCMH-type" evidence="1">
    <location>
        <begin position="75"/>
        <end position="247"/>
    </location>
</feature>
<dbReference type="PANTHER" id="PTHR32448">
    <property type="entry name" value="OS08G0158400 PROTEIN"/>
    <property type="match status" value="1"/>
</dbReference>
<protein>
    <recommendedName>
        <fullName evidence="1">FAD-binding PCMH-type domain-containing protein</fullName>
    </recommendedName>
</protein>
<evidence type="ECO:0000313" key="3">
    <source>
        <dbReference type="Proteomes" id="UP000811609"/>
    </source>
</evidence>
<evidence type="ECO:0000313" key="2">
    <source>
        <dbReference type="EMBL" id="KAG6642505.1"/>
    </source>
</evidence>
<accession>A0A8T1PI02</accession>
<dbReference type="AlphaFoldDB" id="A0A8T1PI02"/>
<dbReference type="InterPro" id="IPR006094">
    <property type="entry name" value="Oxid_FAD_bind_N"/>
</dbReference>
<proteinExistence type="predicted"/>
<dbReference type="EMBL" id="CM031817">
    <property type="protein sequence ID" value="KAG6642505.1"/>
    <property type="molecule type" value="Genomic_DNA"/>
</dbReference>
<name>A0A8T1PI02_CARIL</name>
<reference evidence="2" key="1">
    <citation type="submission" date="2020-12" db="EMBL/GenBank/DDBJ databases">
        <title>WGS assembly of Carya illinoinensis cv. Pawnee.</title>
        <authorList>
            <person name="Platts A."/>
            <person name="Shu S."/>
            <person name="Wright S."/>
            <person name="Barry K."/>
            <person name="Edger P."/>
            <person name="Pires J.C."/>
            <person name="Schmutz J."/>
        </authorList>
    </citation>
    <scope>NUCLEOTIDE SEQUENCE</scope>
    <source>
        <tissue evidence="2">Leaf</tissue>
    </source>
</reference>
<dbReference type="GO" id="GO:0071949">
    <property type="term" value="F:FAD binding"/>
    <property type="evidence" value="ECO:0007669"/>
    <property type="project" value="InterPro"/>
</dbReference>
<dbReference type="Pfam" id="PF01565">
    <property type="entry name" value="FAD_binding_4"/>
    <property type="match status" value="1"/>
</dbReference>